<protein>
    <recommendedName>
        <fullName evidence="1">DUF7800 domain-containing protein</fullName>
    </recommendedName>
</protein>
<comment type="caution">
    <text evidence="2">The sequence shown here is derived from an EMBL/GenBank/DDBJ whole genome shotgun (WGS) entry which is preliminary data.</text>
</comment>
<proteinExistence type="predicted"/>
<evidence type="ECO:0000259" key="1">
    <source>
        <dbReference type="Pfam" id="PF25077"/>
    </source>
</evidence>
<organism evidence="2 3">
    <name type="scientific">Reticulibacter mediterranei</name>
    <dbReference type="NCBI Taxonomy" id="2778369"/>
    <lineage>
        <taxon>Bacteria</taxon>
        <taxon>Bacillati</taxon>
        <taxon>Chloroflexota</taxon>
        <taxon>Ktedonobacteria</taxon>
        <taxon>Ktedonobacterales</taxon>
        <taxon>Reticulibacteraceae</taxon>
        <taxon>Reticulibacter</taxon>
    </lineage>
</organism>
<dbReference type="AlphaFoldDB" id="A0A8J3MZ29"/>
<reference evidence="2" key="1">
    <citation type="submission" date="2020-10" db="EMBL/GenBank/DDBJ databases">
        <title>Taxonomic study of unclassified bacteria belonging to the class Ktedonobacteria.</title>
        <authorList>
            <person name="Yabe S."/>
            <person name="Wang C.M."/>
            <person name="Zheng Y."/>
            <person name="Sakai Y."/>
            <person name="Cavaletti L."/>
            <person name="Monciardini P."/>
            <person name="Donadio S."/>
        </authorList>
    </citation>
    <scope>NUCLEOTIDE SEQUENCE</scope>
    <source>
        <strain evidence="2">ID150040</strain>
    </source>
</reference>
<sequence>MSHVRIGPLVRATTTAEATIWLELSQSCIVQLQVTPYNASDSEVVTINTPTITIGGIIMRHPRLRTCNRQPGTVITSPSLDRSKPAQYFNVFAR</sequence>
<gene>
    <name evidence="2" type="ORF">KSF_015100</name>
</gene>
<keyword evidence="3" id="KW-1185">Reference proteome</keyword>
<dbReference type="InterPro" id="IPR056702">
    <property type="entry name" value="DUF7800"/>
</dbReference>
<dbReference type="EMBL" id="BNJK01000001">
    <property type="protein sequence ID" value="GHO91462.1"/>
    <property type="molecule type" value="Genomic_DNA"/>
</dbReference>
<dbReference type="Pfam" id="PF25077">
    <property type="entry name" value="DUF7800"/>
    <property type="match status" value="1"/>
</dbReference>
<evidence type="ECO:0000313" key="2">
    <source>
        <dbReference type="EMBL" id="GHO91462.1"/>
    </source>
</evidence>
<feature type="domain" description="DUF7800" evidence="1">
    <location>
        <begin position="1"/>
        <end position="39"/>
    </location>
</feature>
<dbReference type="RefSeq" id="WP_220202356.1">
    <property type="nucleotide sequence ID" value="NZ_BNJK01000001.1"/>
</dbReference>
<dbReference type="Proteomes" id="UP000597444">
    <property type="component" value="Unassembled WGS sequence"/>
</dbReference>
<accession>A0A8J3MZ29</accession>
<name>A0A8J3MZ29_9CHLR</name>
<evidence type="ECO:0000313" key="3">
    <source>
        <dbReference type="Proteomes" id="UP000597444"/>
    </source>
</evidence>